<evidence type="ECO:0000313" key="8">
    <source>
        <dbReference type="WBParaSite" id="L893_g26864.t1"/>
    </source>
</evidence>
<feature type="transmembrane region" description="Helical" evidence="5">
    <location>
        <begin position="93"/>
        <end position="109"/>
    </location>
</feature>
<evidence type="ECO:0000256" key="5">
    <source>
        <dbReference type="SAM" id="Phobius"/>
    </source>
</evidence>
<dbReference type="Pfam" id="PF00916">
    <property type="entry name" value="Sulfate_transp"/>
    <property type="match status" value="1"/>
</dbReference>
<evidence type="ECO:0000259" key="6">
    <source>
        <dbReference type="Pfam" id="PF00916"/>
    </source>
</evidence>
<feature type="domain" description="SLC26A/SulP transporter" evidence="6">
    <location>
        <begin position="8"/>
        <end position="210"/>
    </location>
</feature>
<evidence type="ECO:0000256" key="4">
    <source>
        <dbReference type="ARBA" id="ARBA00023136"/>
    </source>
</evidence>
<evidence type="ECO:0000256" key="3">
    <source>
        <dbReference type="ARBA" id="ARBA00022989"/>
    </source>
</evidence>
<feature type="transmembrane region" description="Helical" evidence="5">
    <location>
        <begin position="12"/>
        <end position="30"/>
    </location>
</feature>
<name>A0A1I7ZIW7_9BILA</name>
<organism evidence="7 8">
    <name type="scientific">Steinernema glaseri</name>
    <dbReference type="NCBI Taxonomy" id="37863"/>
    <lineage>
        <taxon>Eukaryota</taxon>
        <taxon>Metazoa</taxon>
        <taxon>Ecdysozoa</taxon>
        <taxon>Nematoda</taxon>
        <taxon>Chromadorea</taxon>
        <taxon>Rhabditida</taxon>
        <taxon>Tylenchina</taxon>
        <taxon>Panagrolaimomorpha</taxon>
        <taxon>Strongyloidoidea</taxon>
        <taxon>Steinernematidae</taxon>
        <taxon>Steinernema</taxon>
    </lineage>
</organism>
<dbReference type="GO" id="GO:0055085">
    <property type="term" value="P:transmembrane transport"/>
    <property type="evidence" value="ECO:0007669"/>
    <property type="project" value="InterPro"/>
</dbReference>
<dbReference type="WBParaSite" id="L893_g26864.t1">
    <property type="protein sequence ID" value="L893_g26864.t1"/>
    <property type="gene ID" value="L893_g26864"/>
</dbReference>
<dbReference type="InterPro" id="IPR011547">
    <property type="entry name" value="SLC26A/SulP_dom"/>
</dbReference>
<keyword evidence="4 5" id="KW-0472">Membrane</keyword>
<sequence length="256" mass="27857">MGDPLQLSGIEVVTTLTFTLGLCQLLTALLRLEFLTAYFSDALVAGFTTAAAIHVFAAQIDDILGLAIPKSSGPGYLFRRAFDLVVRLPDTNAATFAISAGAMLILYFGKEFFSPMVDRLLPVKVPIPYELIVTVIATAACFFFDLDSTYNVPIVGEIPTGLAPPSIPRMDIFFDCLANSIGIAIVTIAIHISMAKMLARKKNYEIDESQVSHLLLLGDENRKVNQIGKEALLAYKGPFPTVHKGLGRHYVYSITP</sequence>
<feature type="transmembrane region" description="Helical" evidence="5">
    <location>
        <begin position="172"/>
        <end position="192"/>
    </location>
</feature>
<comment type="subcellular location">
    <subcellularLocation>
        <location evidence="1">Membrane</location>
        <topology evidence="1">Multi-pass membrane protein</topology>
    </subcellularLocation>
</comment>
<dbReference type="PANTHER" id="PTHR11814">
    <property type="entry name" value="SULFATE TRANSPORTER"/>
    <property type="match status" value="1"/>
</dbReference>
<evidence type="ECO:0000256" key="1">
    <source>
        <dbReference type="ARBA" id="ARBA00004141"/>
    </source>
</evidence>
<dbReference type="Proteomes" id="UP000095287">
    <property type="component" value="Unplaced"/>
</dbReference>
<keyword evidence="2 5" id="KW-0812">Transmembrane</keyword>
<keyword evidence="3 5" id="KW-1133">Transmembrane helix</keyword>
<dbReference type="AlphaFoldDB" id="A0A1I7ZIW7"/>
<feature type="transmembrane region" description="Helical" evidence="5">
    <location>
        <begin position="42"/>
        <end position="60"/>
    </location>
</feature>
<accession>A0A1I7ZIW7</accession>
<dbReference type="GO" id="GO:0016020">
    <property type="term" value="C:membrane"/>
    <property type="evidence" value="ECO:0007669"/>
    <property type="project" value="UniProtKB-SubCell"/>
</dbReference>
<protein>
    <submittedName>
        <fullName evidence="8">Sulfate_transp domain-containing protein</fullName>
    </submittedName>
</protein>
<evidence type="ECO:0000313" key="7">
    <source>
        <dbReference type="Proteomes" id="UP000095287"/>
    </source>
</evidence>
<feature type="transmembrane region" description="Helical" evidence="5">
    <location>
        <begin position="129"/>
        <end position="146"/>
    </location>
</feature>
<dbReference type="InterPro" id="IPR001902">
    <property type="entry name" value="SLC26A/SulP_fam"/>
</dbReference>
<reference evidence="8" key="1">
    <citation type="submission" date="2016-11" db="UniProtKB">
        <authorList>
            <consortium name="WormBaseParasite"/>
        </authorList>
    </citation>
    <scope>IDENTIFICATION</scope>
</reference>
<evidence type="ECO:0000256" key="2">
    <source>
        <dbReference type="ARBA" id="ARBA00022692"/>
    </source>
</evidence>
<keyword evidence="7" id="KW-1185">Reference proteome</keyword>
<proteinExistence type="predicted"/>